<keyword evidence="3" id="KW-1185">Reference proteome</keyword>
<feature type="region of interest" description="Disordered" evidence="1">
    <location>
        <begin position="502"/>
        <end position="539"/>
    </location>
</feature>
<feature type="compositionally biased region" description="Low complexity" evidence="1">
    <location>
        <begin position="509"/>
        <end position="523"/>
    </location>
</feature>
<accession>A0AAN6YDH0</accession>
<evidence type="ECO:0000256" key="1">
    <source>
        <dbReference type="SAM" id="MobiDB-lite"/>
    </source>
</evidence>
<feature type="compositionally biased region" description="Polar residues" evidence="1">
    <location>
        <begin position="20"/>
        <end position="32"/>
    </location>
</feature>
<feature type="compositionally biased region" description="Basic residues" evidence="1">
    <location>
        <begin position="710"/>
        <end position="722"/>
    </location>
</feature>
<feature type="region of interest" description="Disordered" evidence="1">
    <location>
        <begin position="284"/>
        <end position="303"/>
    </location>
</feature>
<feature type="region of interest" description="Disordered" evidence="1">
    <location>
        <begin position="191"/>
        <end position="279"/>
    </location>
</feature>
<organism evidence="2 3">
    <name type="scientific">Rhypophila decipiens</name>
    <dbReference type="NCBI Taxonomy" id="261697"/>
    <lineage>
        <taxon>Eukaryota</taxon>
        <taxon>Fungi</taxon>
        <taxon>Dikarya</taxon>
        <taxon>Ascomycota</taxon>
        <taxon>Pezizomycotina</taxon>
        <taxon>Sordariomycetes</taxon>
        <taxon>Sordariomycetidae</taxon>
        <taxon>Sordariales</taxon>
        <taxon>Naviculisporaceae</taxon>
        <taxon>Rhypophila</taxon>
    </lineage>
</organism>
<dbReference type="EMBL" id="MU858073">
    <property type="protein sequence ID" value="KAK4216046.1"/>
    <property type="molecule type" value="Genomic_DNA"/>
</dbReference>
<feature type="compositionally biased region" description="Low complexity" evidence="1">
    <location>
        <begin position="248"/>
        <end position="260"/>
    </location>
</feature>
<evidence type="ECO:0000313" key="2">
    <source>
        <dbReference type="EMBL" id="KAK4216046.1"/>
    </source>
</evidence>
<proteinExistence type="predicted"/>
<reference evidence="2" key="1">
    <citation type="journal article" date="2023" name="Mol. Phylogenet. Evol.">
        <title>Genome-scale phylogeny and comparative genomics of the fungal order Sordariales.</title>
        <authorList>
            <person name="Hensen N."/>
            <person name="Bonometti L."/>
            <person name="Westerberg I."/>
            <person name="Brannstrom I.O."/>
            <person name="Guillou S."/>
            <person name="Cros-Aarteil S."/>
            <person name="Calhoun S."/>
            <person name="Haridas S."/>
            <person name="Kuo A."/>
            <person name="Mondo S."/>
            <person name="Pangilinan J."/>
            <person name="Riley R."/>
            <person name="LaButti K."/>
            <person name="Andreopoulos B."/>
            <person name="Lipzen A."/>
            <person name="Chen C."/>
            <person name="Yan M."/>
            <person name="Daum C."/>
            <person name="Ng V."/>
            <person name="Clum A."/>
            <person name="Steindorff A."/>
            <person name="Ohm R.A."/>
            <person name="Martin F."/>
            <person name="Silar P."/>
            <person name="Natvig D.O."/>
            <person name="Lalanne C."/>
            <person name="Gautier V."/>
            <person name="Ament-Velasquez S.L."/>
            <person name="Kruys A."/>
            <person name="Hutchinson M.I."/>
            <person name="Powell A.J."/>
            <person name="Barry K."/>
            <person name="Miller A.N."/>
            <person name="Grigoriev I.V."/>
            <person name="Debuchy R."/>
            <person name="Gladieux P."/>
            <person name="Hiltunen Thoren M."/>
            <person name="Johannesson H."/>
        </authorList>
    </citation>
    <scope>NUCLEOTIDE SEQUENCE</scope>
    <source>
        <strain evidence="2">PSN293</strain>
    </source>
</reference>
<name>A0AAN6YDH0_9PEZI</name>
<feature type="region of interest" description="Disordered" evidence="1">
    <location>
        <begin position="328"/>
        <end position="363"/>
    </location>
</feature>
<feature type="compositionally biased region" description="Basic and acidic residues" evidence="1">
    <location>
        <begin position="208"/>
        <end position="222"/>
    </location>
</feature>
<dbReference type="AlphaFoldDB" id="A0AAN6YDH0"/>
<gene>
    <name evidence="2" type="ORF">QBC37DRAFT_456869</name>
</gene>
<dbReference type="Proteomes" id="UP001301769">
    <property type="component" value="Unassembled WGS sequence"/>
</dbReference>
<protein>
    <submittedName>
        <fullName evidence="2">Uncharacterized protein</fullName>
    </submittedName>
</protein>
<feature type="region of interest" description="Disordered" evidence="1">
    <location>
        <begin position="701"/>
        <end position="722"/>
    </location>
</feature>
<feature type="region of interest" description="Disordered" evidence="1">
    <location>
        <begin position="595"/>
        <end position="625"/>
    </location>
</feature>
<evidence type="ECO:0000313" key="3">
    <source>
        <dbReference type="Proteomes" id="UP001301769"/>
    </source>
</evidence>
<feature type="non-terminal residue" evidence="2">
    <location>
        <position position="1"/>
    </location>
</feature>
<comment type="caution">
    <text evidence="2">The sequence shown here is derived from an EMBL/GenBank/DDBJ whole genome shotgun (WGS) entry which is preliminary data.</text>
</comment>
<feature type="region of interest" description="Disordered" evidence="1">
    <location>
        <begin position="393"/>
        <end position="416"/>
    </location>
</feature>
<sequence length="722" mass="78446">IREIERPAPIPPGPRYSIFPKQNCQSSQTPGKQPTLVDPAHAESVKRGLSQQRRLSSLVPAKDQSSGATHVATKPACPPSSPAIPQRKESLLSNKKARRKLMSSTQLRVLDKFAKELEEFARNTECAERAPGLAATPTKKEAHVSVKTIQEFLPYQQQFQLAGLAVTSAEQKAPLKIEQKVEQPIASLTDQRLQLDGGTESDQGSSQDTKETSSDTAIKEFSKQNPPSLKVSTRDMQRHPTQIMLAASPTSGSSYSPSSPRFKSNMAPENSSPRRASPSAISLVNKPLPARPGSFGPRRPESPSEYTVAQKIIMFQNLNQVTAAHRGLLGSSPSRAPGQARFSPGLQQNPVRPPAGKGLVSNLPRSRSSFQVARDLIETGGTEKALPELPVSRIPGHVRQGGNAPPRSPAPRTLPTPIMEEKEPLLERQNSIQRDTPLRVKDNNVMVRMACEEMRDAKPTTIPDVTSCRTPEPLPETWKLAPPGTPSSFKQALDDVVRKLDDMEGEDQSSPLKSVSVESSEPLRLSPKVPSPSQRAATRREKMWGVSEKHHDVPPVEVEPVVVQQHQLERGLKAVSAAAVRDEKAVVMRALSKRRPSVRMRRDGGGLGTGGRRSTAQQVAHDDSDISDSDVLQGLKIICTASADHDFDAWIQRQTGLRLRRFLADLKGFEDLTEEGGGFPNGGSVVGLGLGLGLGLGRAKANTRGQGQARRMKSGRKMKANS</sequence>
<feature type="region of interest" description="Disordered" evidence="1">
    <location>
        <begin position="1"/>
        <end position="94"/>
    </location>
</feature>
<reference evidence="2" key="2">
    <citation type="submission" date="2023-05" db="EMBL/GenBank/DDBJ databases">
        <authorList>
            <consortium name="Lawrence Berkeley National Laboratory"/>
            <person name="Steindorff A."/>
            <person name="Hensen N."/>
            <person name="Bonometti L."/>
            <person name="Westerberg I."/>
            <person name="Brannstrom I.O."/>
            <person name="Guillou S."/>
            <person name="Cros-Aarteil S."/>
            <person name="Calhoun S."/>
            <person name="Haridas S."/>
            <person name="Kuo A."/>
            <person name="Mondo S."/>
            <person name="Pangilinan J."/>
            <person name="Riley R."/>
            <person name="Labutti K."/>
            <person name="Andreopoulos B."/>
            <person name="Lipzen A."/>
            <person name="Chen C."/>
            <person name="Yanf M."/>
            <person name="Daum C."/>
            <person name="Ng V."/>
            <person name="Clum A."/>
            <person name="Ohm R."/>
            <person name="Martin F."/>
            <person name="Silar P."/>
            <person name="Natvig D."/>
            <person name="Lalanne C."/>
            <person name="Gautier V."/>
            <person name="Ament-Velasquez S.L."/>
            <person name="Kruys A."/>
            <person name="Hutchinson M.I."/>
            <person name="Powell A.J."/>
            <person name="Barry K."/>
            <person name="Miller A.N."/>
            <person name="Grigoriev I.V."/>
            <person name="Debuchy R."/>
            <person name="Gladieux P."/>
            <person name="Thoren M.H."/>
            <person name="Johannesson H."/>
        </authorList>
    </citation>
    <scope>NUCLEOTIDE SEQUENCE</scope>
    <source>
        <strain evidence="2">PSN293</strain>
    </source>
</reference>